<evidence type="ECO:0000313" key="7">
    <source>
        <dbReference type="EMBL" id="CAK9052743.1"/>
    </source>
</evidence>
<keyword evidence="4" id="KW-0418">Kinase</keyword>
<evidence type="ECO:0000256" key="2">
    <source>
        <dbReference type="ARBA" id="ARBA00022679"/>
    </source>
</evidence>
<dbReference type="InterPro" id="IPR000023">
    <property type="entry name" value="Phosphofructokinase_dom"/>
</dbReference>
<accession>A0ABP0MNQ9</accession>
<sequence length="271" mass="29292">MQRRNVRQFFVLGGDGTHKGAMQAFTSMTAINHECAVVGVPKTIDNDITLVDQTFGFDTACTEARKAIDSAYVEATTNANCIGLVKLMGRHCGWIAALASIAARNADVCLIPEMSIDLDKLMEYIVEVMKRQKYAVIVVAEGCGDTIISSGKSTDAGGNKVLADVGPFLKDAIAKHLKKLNMPCSIKYIDPTYMIRAVPANAFDSIYCSVLAQMAVHAALAGFTGISVGKVDERYVMLPIHSIVDKGARKVDLHSRVFERLLNTTGQPSFA</sequence>
<evidence type="ECO:0000256" key="4">
    <source>
        <dbReference type="ARBA" id="ARBA00022777"/>
    </source>
</evidence>
<dbReference type="PRINTS" id="PR00476">
    <property type="entry name" value="PHFRCTKINASE"/>
</dbReference>
<evidence type="ECO:0000313" key="8">
    <source>
        <dbReference type="Proteomes" id="UP001642484"/>
    </source>
</evidence>
<evidence type="ECO:0000259" key="6">
    <source>
        <dbReference type="Pfam" id="PF00365"/>
    </source>
</evidence>
<evidence type="ECO:0000256" key="3">
    <source>
        <dbReference type="ARBA" id="ARBA00022723"/>
    </source>
</evidence>
<feature type="domain" description="Phosphofructokinase" evidence="6">
    <location>
        <begin position="1"/>
        <end position="218"/>
    </location>
</feature>
<name>A0ABP0MNQ9_9DINO</name>
<reference evidence="7 8" key="1">
    <citation type="submission" date="2024-02" db="EMBL/GenBank/DDBJ databases">
        <authorList>
            <person name="Chen Y."/>
            <person name="Shah S."/>
            <person name="Dougan E. K."/>
            <person name="Thang M."/>
            <person name="Chan C."/>
        </authorList>
    </citation>
    <scope>NUCLEOTIDE SEQUENCE [LARGE SCALE GENOMIC DNA]</scope>
</reference>
<protein>
    <recommendedName>
        <fullName evidence="6">Phosphofructokinase domain-containing protein</fullName>
    </recommendedName>
</protein>
<keyword evidence="5" id="KW-0460">Magnesium</keyword>
<dbReference type="Pfam" id="PF00365">
    <property type="entry name" value="PFK"/>
    <property type="match status" value="1"/>
</dbReference>
<dbReference type="Gene3D" id="3.40.50.460">
    <property type="entry name" value="Phosphofructokinase domain"/>
    <property type="match status" value="1"/>
</dbReference>
<keyword evidence="3" id="KW-0479">Metal-binding</keyword>
<dbReference type="EMBL" id="CAXAMN010018635">
    <property type="protein sequence ID" value="CAK9052743.1"/>
    <property type="molecule type" value="Genomic_DNA"/>
</dbReference>
<evidence type="ECO:0000256" key="5">
    <source>
        <dbReference type="ARBA" id="ARBA00022842"/>
    </source>
</evidence>
<proteinExistence type="predicted"/>
<comment type="cofactor">
    <cofactor evidence="1">
        <name>Mg(2+)</name>
        <dbReference type="ChEBI" id="CHEBI:18420"/>
    </cofactor>
</comment>
<evidence type="ECO:0000256" key="1">
    <source>
        <dbReference type="ARBA" id="ARBA00001946"/>
    </source>
</evidence>
<dbReference type="InterPro" id="IPR035966">
    <property type="entry name" value="PKF_sf"/>
</dbReference>
<keyword evidence="8" id="KW-1185">Reference proteome</keyword>
<keyword evidence="2" id="KW-0808">Transferase</keyword>
<dbReference type="InterPro" id="IPR022953">
    <property type="entry name" value="ATP_PFK"/>
</dbReference>
<dbReference type="InterPro" id="IPR050929">
    <property type="entry name" value="PFKA"/>
</dbReference>
<dbReference type="SUPFAM" id="SSF53784">
    <property type="entry name" value="Phosphofructokinase"/>
    <property type="match status" value="1"/>
</dbReference>
<comment type="caution">
    <text evidence="7">The sequence shown here is derived from an EMBL/GenBank/DDBJ whole genome shotgun (WGS) entry which is preliminary data.</text>
</comment>
<dbReference type="PANTHER" id="PTHR45770">
    <property type="entry name" value="ATP-DEPENDENT 6-PHOSPHOFRUCTOKINASE 1"/>
    <property type="match status" value="1"/>
</dbReference>
<dbReference type="Proteomes" id="UP001642484">
    <property type="component" value="Unassembled WGS sequence"/>
</dbReference>
<organism evidence="7 8">
    <name type="scientific">Durusdinium trenchii</name>
    <dbReference type="NCBI Taxonomy" id="1381693"/>
    <lineage>
        <taxon>Eukaryota</taxon>
        <taxon>Sar</taxon>
        <taxon>Alveolata</taxon>
        <taxon>Dinophyceae</taxon>
        <taxon>Suessiales</taxon>
        <taxon>Symbiodiniaceae</taxon>
        <taxon>Durusdinium</taxon>
    </lineage>
</organism>
<gene>
    <name evidence="7" type="ORF">CCMP2556_LOCUS26588</name>
</gene>